<sequence>MEMCSLQADAAGRLNVSRSVVQRLSDQFRSRRFSFEKTCPRSAMCYHFCIRSVSNTFGPEKEPKLISDHFAAAGTRISSTTLRRCLYNQGLYARRKLVRVPS</sequence>
<dbReference type="Proteomes" id="UP000499080">
    <property type="component" value="Unassembled WGS sequence"/>
</dbReference>
<reference evidence="1 2" key="1">
    <citation type="journal article" date="2019" name="Sci. Rep.">
        <title>Orb-weaving spider Araneus ventricosus genome elucidates the spidroin gene catalogue.</title>
        <authorList>
            <person name="Kono N."/>
            <person name="Nakamura H."/>
            <person name="Ohtoshi R."/>
            <person name="Moran D.A.P."/>
            <person name="Shinohara A."/>
            <person name="Yoshida Y."/>
            <person name="Fujiwara M."/>
            <person name="Mori M."/>
            <person name="Tomita M."/>
            <person name="Arakawa K."/>
        </authorList>
    </citation>
    <scope>NUCLEOTIDE SEQUENCE [LARGE SCALE GENOMIC DNA]</scope>
</reference>
<accession>A0A4Y2JUA9</accession>
<dbReference type="EMBL" id="BGPR01003834">
    <property type="protein sequence ID" value="GBM92952.1"/>
    <property type="molecule type" value="Genomic_DNA"/>
</dbReference>
<dbReference type="AlphaFoldDB" id="A0A4Y2JUA9"/>
<evidence type="ECO:0000313" key="2">
    <source>
        <dbReference type="Proteomes" id="UP000499080"/>
    </source>
</evidence>
<proteinExistence type="predicted"/>
<organism evidence="1 2">
    <name type="scientific">Araneus ventricosus</name>
    <name type="common">Orbweaver spider</name>
    <name type="synonym">Epeira ventricosa</name>
    <dbReference type="NCBI Taxonomy" id="182803"/>
    <lineage>
        <taxon>Eukaryota</taxon>
        <taxon>Metazoa</taxon>
        <taxon>Ecdysozoa</taxon>
        <taxon>Arthropoda</taxon>
        <taxon>Chelicerata</taxon>
        <taxon>Arachnida</taxon>
        <taxon>Araneae</taxon>
        <taxon>Araneomorphae</taxon>
        <taxon>Entelegynae</taxon>
        <taxon>Araneoidea</taxon>
        <taxon>Araneidae</taxon>
        <taxon>Araneus</taxon>
    </lineage>
</organism>
<evidence type="ECO:0000313" key="1">
    <source>
        <dbReference type="EMBL" id="GBM92952.1"/>
    </source>
</evidence>
<gene>
    <name evidence="1" type="ORF">AVEN_223642_1</name>
</gene>
<evidence type="ECO:0008006" key="3">
    <source>
        <dbReference type="Google" id="ProtNLM"/>
    </source>
</evidence>
<name>A0A4Y2JUA9_ARAVE</name>
<comment type="caution">
    <text evidence="1">The sequence shown here is derived from an EMBL/GenBank/DDBJ whole genome shotgun (WGS) entry which is preliminary data.</text>
</comment>
<protein>
    <recommendedName>
        <fullName evidence="3">Transposase Tc1-like domain-containing protein</fullName>
    </recommendedName>
</protein>
<keyword evidence="2" id="KW-1185">Reference proteome</keyword>